<evidence type="ECO:0000256" key="8">
    <source>
        <dbReference type="PIRSR" id="PIRSR628651-51"/>
    </source>
</evidence>
<dbReference type="SMART" id="SM00249">
    <property type="entry name" value="PHD"/>
    <property type="match status" value="1"/>
</dbReference>
<dbReference type="GO" id="GO:0000123">
    <property type="term" value="C:histone acetyltransferase complex"/>
    <property type="evidence" value="ECO:0007669"/>
    <property type="project" value="TreeGrafter"/>
</dbReference>
<feature type="site" description="Histone H3K4me3 binding" evidence="7">
    <location>
        <position position="758"/>
    </location>
</feature>
<dbReference type="Gene3D" id="3.30.40.10">
    <property type="entry name" value="Zinc/RING finger domain, C3HC4 (zinc finger)"/>
    <property type="match status" value="1"/>
</dbReference>
<evidence type="ECO:0000256" key="5">
    <source>
        <dbReference type="ARBA" id="ARBA00022833"/>
    </source>
</evidence>
<feature type="compositionally biased region" description="Basic and acidic residues" evidence="10">
    <location>
        <begin position="375"/>
        <end position="404"/>
    </location>
</feature>
<keyword evidence="13" id="KW-1185">Reference proteome</keyword>
<feature type="region of interest" description="Disordered" evidence="10">
    <location>
        <begin position="305"/>
        <end position="337"/>
    </location>
</feature>
<proteinExistence type="inferred from homology"/>
<feature type="compositionally biased region" description="Pro residues" evidence="10">
    <location>
        <begin position="624"/>
        <end position="634"/>
    </location>
</feature>
<dbReference type="GO" id="GO:0006355">
    <property type="term" value="P:regulation of DNA-templated transcription"/>
    <property type="evidence" value="ECO:0007669"/>
    <property type="project" value="TreeGrafter"/>
</dbReference>
<evidence type="ECO:0000256" key="3">
    <source>
        <dbReference type="ARBA" id="ARBA00022723"/>
    </source>
</evidence>
<feature type="region of interest" description="Disordered" evidence="10">
    <location>
        <begin position="441"/>
        <end position="738"/>
    </location>
</feature>
<keyword evidence="6" id="KW-0539">Nucleus</keyword>
<feature type="binding site" evidence="8">
    <location>
        <position position="790"/>
    </location>
    <ligand>
        <name>Zn(2+)</name>
        <dbReference type="ChEBI" id="CHEBI:29105"/>
        <label>2</label>
    </ligand>
</feature>
<feature type="compositionally biased region" description="Basic and acidic residues" evidence="10">
    <location>
        <begin position="313"/>
        <end position="324"/>
    </location>
</feature>
<feature type="compositionally biased region" description="Pro residues" evidence="10">
    <location>
        <begin position="131"/>
        <end position="143"/>
    </location>
</feature>
<protein>
    <submittedName>
        <fullName evidence="12">Phd finger domain-containing protein</fullName>
    </submittedName>
</protein>
<feature type="binding site" evidence="8">
    <location>
        <position position="787"/>
    </location>
    <ligand>
        <name>Zn(2+)</name>
        <dbReference type="ChEBI" id="CHEBI:29105"/>
        <label>2</label>
    </ligand>
</feature>
<dbReference type="InterPro" id="IPR028651">
    <property type="entry name" value="ING_fam"/>
</dbReference>
<feature type="binding site" evidence="8">
    <location>
        <position position="770"/>
    </location>
    <ligand>
        <name>Zn(2+)</name>
        <dbReference type="ChEBI" id="CHEBI:29105"/>
        <label>1</label>
    </ligand>
</feature>
<feature type="binding site" evidence="8">
    <location>
        <position position="761"/>
    </location>
    <ligand>
        <name>Zn(2+)</name>
        <dbReference type="ChEBI" id="CHEBI:29105"/>
        <label>2</label>
    </ligand>
</feature>
<feature type="region of interest" description="Disordered" evidence="10">
    <location>
        <begin position="1"/>
        <end position="20"/>
    </location>
</feature>
<feature type="binding site" evidence="8">
    <location>
        <position position="757"/>
    </location>
    <ligand>
        <name>Zn(2+)</name>
        <dbReference type="ChEBI" id="CHEBI:29105"/>
        <label>2</label>
    </ligand>
</feature>
<feature type="binding site" evidence="8">
    <location>
        <position position="746"/>
    </location>
    <ligand>
        <name>Zn(2+)</name>
        <dbReference type="ChEBI" id="CHEBI:29105"/>
        <label>1</label>
    </ligand>
</feature>
<evidence type="ECO:0000256" key="10">
    <source>
        <dbReference type="SAM" id="MobiDB-lite"/>
    </source>
</evidence>
<feature type="binding site" evidence="8">
    <location>
        <position position="767"/>
    </location>
    <ligand>
        <name>Zn(2+)</name>
        <dbReference type="ChEBI" id="CHEBI:29105"/>
        <label>1</label>
    </ligand>
</feature>
<name>A0A9P6GDE9_9PLEO</name>
<dbReference type="InterPro" id="IPR019787">
    <property type="entry name" value="Znf_PHD-finger"/>
</dbReference>
<dbReference type="EMBL" id="WJXW01000011">
    <property type="protein sequence ID" value="KAF9732169.1"/>
    <property type="molecule type" value="Genomic_DNA"/>
</dbReference>
<feature type="compositionally biased region" description="Polar residues" evidence="10">
    <location>
        <begin position="546"/>
        <end position="564"/>
    </location>
</feature>
<evidence type="ECO:0000259" key="11">
    <source>
        <dbReference type="PROSITE" id="PS50016"/>
    </source>
</evidence>
<dbReference type="InterPro" id="IPR024610">
    <property type="entry name" value="ING_N_histone-binding"/>
</dbReference>
<gene>
    <name evidence="12" type="ORF">PMIN01_10098</name>
</gene>
<dbReference type="PANTHER" id="PTHR10333">
    <property type="entry name" value="INHIBITOR OF GROWTH PROTEIN"/>
    <property type="match status" value="1"/>
</dbReference>
<dbReference type="GO" id="GO:0004402">
    <property type="term" value="F:histone acetyltransferase activity"/>
    <property type="evidence" value="ECO:0007669"/>
    <property type="project" value="TreeGrafter"/>
</dbReference>
<dbReference type="GO" id="GO:0005634">
    <property type="term" value="C:nucleus"/>
    <property type="evidence" value="ECO:0007669"/>
    <property type="project" value="UniProtKB-SubCell"/>
</dbReference>
<organism evidence="12 13">
    <name type="scientific">Paraphaeosphaeria minitans</name>
    <dbReference type="NCBI Taxonomy" id="565426"/>
    <lineage>
        <taxon>Eukaryota</taxon>
        <taxon>Fungi</taxon>
        <taxon>Dikarya</taxon>
        <taxon>Ascomycota</taxon>
        <taxon>Pezizomycotina</taxon>
        <taxon>Dothideomycetes</taxon>
        <taxon>Pleosporomycetidae</taxon>
        <taxon>Pleosporales</taxon>
        <taxon>Massarineae</taxon>
        <taxon>Didymosphaeriaceae</taxon>
        <taxon>Paraphaeosphaeria</taxon>
    </lineage>
</organism>
<dbReference type="InterPro" id="IPR011011">
    <property type="entry name" value="Znf_FYVE_PHD"/>
</dbReference>
<evidence type="ECO:0000313" key="12">
    <source>
        <dbReference type="EMBL" id="KAF9732169.1"/>
    </source>
</evidence>
<keyword evidence="4 9" id="KW-0863">Zinc-finger</keyword>
<sequence length="815" mass="88590">MAEEAVPPEETTPPPVATPDAQTTVNDFLDYTEFFPSDLVRSLRLIADLDQTYVDATQTVHQLTVKYGKLPTVPAGERPDPVSLRKDIALALDKAIYARESSYAEASRLFEVAERHKHRIGIIKRKLQAQPEPPSRDPTPVPVSPQTARGLNSKFGAAHPRLNFDGRFGSSSTARPRDRKKSRVPLPGVRIRTASFSDSDDSEVRYATDLALAPKRLKDPKDKLPRLQKVRVRAPGSGTNVHSSFAGISTSNALARLSPPPENARPGSKWAPWFKLTEYEMAVLRKKMKKNAVWTPSETMIKRQLEAGGRGQEAYEKEKQRCEETGDQLLDEEPAAPATRLIVPPTTAESQPAPAPAQPIWASTEHTPADAEPTPTDHHKDLDLEDAATPKDTSEIRDTRQSKRDIRRRQALHDAQELENATLKMKKAADWMQELELGFSAASSKRSATKPSAKRKRESTPPPAAETPAEATRDPSLASQDSATKPPEAKRLRLTLPVSNVEAFTPQGLTPDGLSPGVKTPLPFPEIAKTTTVQVPLAPAGPGTPKNASTSQPGVGSQPGTPAFSSPAVPASTEAPASHPEPPQSNVTAASSRPRRESVAPPKEKPLSPAPATAPPAKRQNAPSPVPEADPPAPAQSTRPRSSRGHVPTLKAQSEEPKPHELGQSARETRRHSIFGQSALATPAPARRTRRKAPPKGEISHGEDGQMTVTNVKRAQGTKATKKKKPEEESGPAEEVDEDEERYCICDGISEGSMILCDNHCEKEWFHFACVGLKEGELPARRVKWYCPDCRVALGTDAYGNPKVPPPLPGRRGNR</sequence>
<feature type="domain" description="PHD-type" evidence="11">
    <location>
        <begin position="741"/>
        <end position="793"/>
    </location>
</feature>
<dbReference type="Pfam" id="PF00628">
    <property type="entry name" value="PHD"/>
    <property type="match status" value="1"/>
</dbReference>
<dbReference type="CDD" id="cd15505">
    <property type="entry name" value="PHD_ING"/>
    <property type="match status" value="1"/>
</dbReference>
<dbReference type="PANTHER" id="PTHR10333:SF94">
    <property type="entry name" value="FINGER DOMAIN PROTEIN, PUTATIVE (AFU_ORTHOLOGUE AFUA_3G11940)-RELATED"/>
    <property type="match status" value="1"/>
</dbReference>
<feature type="site" description="Histone H3K4me3 binding" evidence="7">
    <location>
        <position position="754"/>
    </location>
</feature>
<dbReference type="AlphaFoldDB" id="A0A9P6GDE9"/>
<dbReference type="SUPFAM" id="SSF57903">
    <property type="entry name" value="FYVE/PHD zinc finger"/>
    <property type="match status" value="1"/>
</dbReference>
<feature type="region of interest" description="Disordered" evidence="10">
    <location>
        <begin position="124"/>
        <end position="186"/>
    </location>
</feature>
<comment type="similarity">
    <text evidence="2">Belongs to the ING family.</text>
</comment>
<evidence type="ECO:0000256" key="2">
    <source>
        <dbReference type="ARBA" id="ARBA00010210"/>
    </source>
</evidence>
<dbReference type="InterPro" id="IPR019786">
    <property type="entry name" value="Zinc_finger_PHD-type_CS"/>
</dbReference>
<evidence type="ECO:0000256" key="6">
    <source>
        <dbReference type="ARBA" id="ARBA00023242"/>
    </source>
</evidence>
<comment type="subcellular location">
    <subcellularLocation>
        <location evidence="1">Nucleus</location>
    </subcellularLocation>
</comment>
<feature type="compositionally biased region" description="Acidic residues" evidence="10">
    <location>
        <begin position="729"/>
        <end position="738"/>
    </location>
</feature>
<evidence type="ECO:0000256" key="4">
    <source>
        <dbReference type="ARBA" id="ARBA00022771"/>
    </source>
</evidence>
<feature type="compositionally biased region" description="Polar residues" evidence="10">
    <location>
        <begin position="441"/>
        <end position="450"/>
    </location>
</feature>
<evidence type="ECO:0000256" key="7">
    <source>
        <dbReference type="PIRSR" id="PIRSR628651-50"/>
    </source>
</evidence>
<dbReference type="PROSITE" id="PS50016">
    <property type="entry name" value="ZF_PHD_2"/>
    <property type="match status" value="1"/>
</dbReference>
<reference evidence="12" key="1">
    <citation type="journal article" date="2020" name="Mol. Plant Microbe Interact.">
        <title>Genome Sequence of the Biocontrol Agent Coniothyrium minitans strain Conio (IMI 134523).</title>
        <authorList>
            <person name="Patel D."/>
            <person name="Shittu T.A."/>
            <person name="Baroncelli R."/>
            <person name="Muthumeenakshi S."/>
            <person name="Osborne T.H."/>
            <person name="Janganan T.K."/>
            <person name="Sreenivasaprasad S."/>
        </authorList>
    </citation>
    <scope>NUCLEOTIDE SEQUENCE</scope>
    <source>
        <strain evidence="12">Conio</strain>
    </source>
</reference>
<dbReference type="InterPro" id="IPR013083">
    <property type="entry name" value="Znf_RING/FYVE/PHD"/>
</dbReference>
<dbReference type="Gene3D" id="6.10.140.1740">
    <property type="match status" value="1"/>
</dbReference>
<feature type="binding site" evidence="8">
    <location>
        <position position="744"/>
    </location>
    <ligand>
        <name>Zn(2+)</name>
        <dbReference type="ChEBI" id="CHEBI:29105"/>
        <label>1</label>
    </ligand>
</feature>
<dbReference type="InterPro" id="IPR001965">
    <property type="entry name" value="Znf_PHD"/>
</dbReference>
<dbReference type="OrthoDB" id="5411773at2759"/>
<dbReference type="SMART" id="SM01408">
    <property type="entry name" value="ING"/>
    <property type="match status" value="1"/>
</dbReference>
<feature type="region of interest" description="Disordered" evidence="10">
    <location>
        <begin position="365"/>
        <end position="413"/>
    </location>
</feature>
<feature type="compositionally biased region" description="Acidic residues" evidence="10">
    <location>
        <begin position="325"/>
        <end position="334"/>
    </location>
</feature>
<evidence type="ECO:0000313" key="13">
    <source>
        <dbReference type="Proteomes" id="UP000756921"/>
    </source>
</evidence>
<evidence type="ECO:0000256" key="1">
    <source>
        <dbReference type="ARBA" id="ARBA00004123"/>
    </source>
</evidence>
<dbReference type="GO" id="GO:0008270">
    <property type="term" value="F:zinc ion binding"/>
    <property type="evidence" value="ECO:0007669"/>
    <property type="project" value="UniProtKB-KW"/>
</dbReference>
<dbReference type="PROSITE" id="PS01359">
    <property type="entry name" value="ZF_PHD_1"/>
    <property type="match status" value="1"/>
</dbReference>
<feature type="compositionally biased region" description="Basic and acidic residues" evidence="10">
    <location>
        <begin position="594"/>
        <end position="606"/>
    </location>
</feature>
<keyword evidence="3 8" id="KW-0479">Metal-binding</keyword>
<comment type="caution">
    <text evidence="12">The sequence shown here is derived from an EMBL/GenBank/DDBJ whole genome shotgun (WGS) entry which is preliminary data.</text>
</comment>
<evidence type="ECO:0000256" key="9">
    <source>
        <dbReference type="PROSITE-ProRule" id="PRU00146"/>
    </source>
</evidence>
<feature type="site" description="Histone H3K4me3 binding" evidence="7">
    <location>
        <position position="743"/>
    </location>
</feature>
<dbReference type="Proteomes" id="UP000756921">
    <property type="component" value="Unassembled WGS sequence"/>
</dbReference>
<feature type="site" description="Histone H3K4me3 binding" evidence="7">
    <location>
        <position position="765"/>
    </location>
</feature>
<keyword evidence="5 8" id="KW-0862">Zinc</keyword>
<accession>A0A9P6GDE9</accession>